<name>A7KCQ3_9VIRU</name>
<reference evidence="1" key="2">
    <citation type="journal article" date="2007" name="J. Gen. Virol.">
        <title>Phylogenetic relationships among sandfly fever group viruses (Phlebovirus: Bunyaviridae) based on the small genome segment.</title>
        <authorList>
            <person name="Xu F."/>
            <person name="Chen H."/>
            <person name="Travassos da Rosa A.P."/>
            <person name="Tesh R.B."/>
            <person name="Xiao S.Y."/>
        </authorList>
    </citation>
    <scope>NUCLEOTIDE SEQUENCE</scope>
    <source>
        <strain evidence="1">PAN 483391</strain>
    </source>
</reference>
<organism evidence="1">
    <name type="scientific">Phlebovirus sp. PAN 483391</name>
    <dbReference type="NCBI Taxonomy" id="439622"/>
    <lineage>
        <taxon>Viruses</taxon>
        <taxon>Riboviria</taxon>
        <taxon>Orthornavirae</taxon>
        <taxon>Negarnaviricota</taxon>
        <taxon>Polyploviricotina</taxon>
        <taxon>Bunyaviricetes</taxon>
        <taxon>Hareavirales</taxon>
        <taxon>Phenuiviridae</taxon>
        <taxon>Phlebovirus</taxon>
    </lineage>
</organism>
<dbReference type="Pfam" id="PF11073">
    <property type="entry name" value="NSs"/>
    <property type="match status" value="1"/>
</dbReference>
<protein>
    <submittedName>
        <fullName evidence="1">Nonstructural protein</fullName>
    </submittedName>
</protein>
<sequence length="251" mass="29006">MSTSPDQLKRVTVDFVPFGKRHNAPVSLYKGMEIPLHNLRQSVIAKNRLVTFLNNYDLPKEWGYGQGLVIKPSPSFFDVTIARISMLDIKDALKWCEPNIKRALSWPLTYPTLKFFEFSTLDGYQLNWEKKCDFATQICRIGKGLGLDDSLMFTYKTMMRELSIRNIPAEVFTGQAIEKEIAYIQLIRLMTALEHDKRDDCCQSELFKLVELQLRSYIQRTAGKQNLASSNNAQIKTYKPQRDKTPIQLLK</sequence>
<evidence type="ECO:0000313" key="1">
    <source>
        <dbReference type="EMBL" id="ABQ23575.1"/>
    </source>
</evidence>
<reference evidence="1" key="1">
    <citation type="submission" date="2006-12" db="EMBL/GenBank/DDBJ databases">
        <authorList>
            <person name="Xiao S.-Y."/>
            <person name="Xu F."/>
            <person name="Tesh R.B."/>
        </authorList>
    </citation>
    <scope>NUCLEOTIDE SEQUENCE</scope>
    <source>
        <strain evidence="1">PAN 483391</strain>
    </source>
</reference>
<accession>A7KCQ3</accession>
<dbReference type="InterPro" id="IPR039434">
    <property type="entry name" value="NSs-like"/>
</dbReference>
<dbReference type="EMBL" id="EF201844">
    <property type="protein sequence ID" value="ABQ23575.1"/>
    <property type="molecule type" value="Genomic_RNA"/>
</dbReference>
<proteinExistence type="predicted"/>
<gene>
    <name evidence="1" type="primary">NS</name>
</gene>